<dbReference type="EMBL" id="QEAP01000048">
    <property type="protein sequence ID" value="TPX76384.1"/>
    <property type="molecule type" value="Genomic_DNA"/>
</dbReference>
<keyword evidence="2" id="KW-0812">Transmembrane</keyword>
<evidence type="ECO:0000256" key="2">
    <source>
        <dbReference type="SAM" id="Phobius"/>
    </source>
</evidence>
<dbReference type="InterPro" id="IPR029044">
    <property type="entry name" value="Nucleotide-diphossugar_trans"/>
</dbReference>
<keyword evidence="5" id="KW-1185">Reference proteome</keyword>
<dbReference type="PANTHER" id="PTHR36851:SF1">
    <property type="entry name" value="GLYCO_TRANS_2-LIKE DOMAIN-CONTAINING PROTEIN"/>
    <property type="match status" value="1"/>
</dbReference>
<feature type="domain" description="Glycosyltransferase 2-like" evidence="3">
    <location>
        <begin position="326"/>
        <end position="504"/>
    </location>
</feature>
<evidence type="ECO:0000313" key="5">
    <source>
        <dbReference type="Proteomes" id="UP000320333"/>
    </source>
</evidence>
<reference evidence="4 5" key="1">
    <citation type="journal article" date="2019" name="Sci. Rep.">
        <title>Comparative genomics of chytrid fungi reveal insights into the obligate biotrophic and pathogenic lifestyle of Synchytrium endobioticum.</title>
        <authorList>
            <person name="van de Vossenberg B.T.L.H."/>
            <person name="Warris S."/>
            <person name="Nguyen H.D.T."/>
            <person name="van Gent-Pelzer M.P.E."/>
            <person name="Joly D.L."/>
            <person name="van de Geest H.C."/>
            <person name="Bonants P.J.M."/>
            <person name="Smith D.S."/>
            <person name="Levesque C.A."/>
            <person name="van der Lee T.A.J."/>
        </authorList>
    </citation>
    <scope>NUCLEOTIDE SEQUENCE [LARGE SCALE GENOMIC DNA]</scope>
    <source>
        <strain evidence="4 5">CBS 675.73</strain>
    </source>
</reference>
<dbReference type="PANTHER" id="PTHR36851">
    <property type="entry name" value="UNNAMED PRODUCT"/>
    <property type="match status" value="1"/>
</dbReference>
<gene>
    <name evidence="4" type="ORF">CcCBS67573_g02354</name>
</gene>
<dbReference type="Pfam" id="PF13632">
    <property type="entry name" value="Glyco_trans_2_3"/>
    <property type="match status" value="1"/>
</dbReference>
<dbReference type="InterPro" id="IPR001173">
    <property type="entry name" value="Glyco_trans_2-like"/>
</dbReference>
<organism evidence="4 5">
    <name type="scientific">Chytriomyces confervae</name>
    <dbReference type="NCBI Taxonomy" id="246404"/>
    <lineage>
        <taxon>Eukaryota</taxon>
        <taxon>Fungi</taxon>
        <taxon>Fungi incertae sedis</taxon>
        <taxon>Chytridiomycota</taxon>
        <taxon>Chytridiomycota incertae sedis</taxon>
        <taxon>Chytridiomycetes</taxon>
        <taxon>Chytridiales</taxon>
        <taxon>Chytriomycetaceae</taxon>
        <taxon>Chytriomyces</taxon>
    </lineage>
</organism>
<dbReference type="AlphaFoldDB" id="A0A507FJ95"/>
<feature type="transmembrane region" description="Helical" evidence="2">
    <location>
        <begin position="94"/>
        <end position="117"/>
    </location>
</feature>
<evidence type="ECO:0000256" key="1">
    <source>
        <dbReference type="SAM" id="MobiDB-lite"/>
    </source>
</evidence>
<dbReference type="STRING" id="246404.A0A507FJ95"/>
<protein>
    <recommendedName>
        <fullName evidence="3">Glycosyltransferase 2-like domain-containing protein</fullName>
    </recommendedName>
</protein>
<keyword evidence="2" id="KW-0472">Membrane</keyword>
<feature type="region of interest" description="Disordered" evidence="1">
    <location>
        <begin position="790"/>
        <end position="809"/>
    </location>
</feature>
<dbReference type="Proteomes" id="UP000320333">
    <property type="component" value="Unassembled WGS sequence"/>
</dbReference>
<proteinExistence type="predicted"/>
<evidence type="ECO:0000313" key="4">
    <source>
        <dbReference type="EMBL" id="TPX76384.1"/>
    </source>
</evidence>
<comment type="caution">
    <text evidence="4">The sequence shown here is derived from an EMBL/GenBank/DDBJ whole genome shotgun (WGS) entry which is preliminary data.</text>
</comment>
<keyword evidence="2" id="KW-1133">Transmembrane helix</keyword>
<dbReference type="OrthoDB" id="5819478at2759"/>
<dbReference type="SUPFAM" id="SSF53448">
    <property type="entry name" value="Nucleotide-diphospho-sugar transferases"/>
    <property type="match status" value="1"/>
</dbReference>
<sequence length="828" mass="90871">MRTGNAATDSSGRAGHNAFKSKYTSIHMLKDGGLDTMKLEGGRDLPGLNSLAVRPGLGLGYARGLAPNESLGALAGRVIARMPWRPVLQRVPGVWLFCAMLLAVFGPSRAPILYYAYTVYLNYVFLNNNVRTLFGIIHAYRESVRHATTDWLGQYLSKTGASSGEDTSHDMPFDHILHVVLIPAYMEDLDTLCETLDVLASHRRALTQYRICLAMEASEPGSESKARMLLKMYTESFFDITYTIHPANLPGEIRGKSSNVAWASRQMARYSASAAANAAAAAEESIYGVSCCVEGDFFNASTAEKSDPFNAKAASYGNSTRHDHEIVTVMDADSCFAEDYFTAVAYHYAVASPEQRKIMMFMPSTVFDRNSDRVPIFVRVVDMYWSLGVISNMFHDSKVKLPCSAYSVSMDLCIAVDFWDTGPEALGEDLHMYLKCLFSTRGQLITKSIFSAVSCCNIEGSYNPVGDDPSVTGRIRRWSSGFVARYFQARRHLWGSLDSCYAMRRAIIATLAPEYDNYIQLKNAGVSKVGKDDNAVQSNTFAPGVLSVLFSRLIEAHIAMGQVGSVGLIRSILSHFPDFEKHGEMHSSSQTPILQVFGVPINVQLMTTIVLSICTVCNFLSAIYYEKYFKFVGFERWALQSVPSSKANSPTNALHRGEMKSKLSKSPAAAAVASSDDAACVANNRLVGLATMAKHGLKFSKDHENLAVYPLGRRPQLSSPRYTINLCEWILIPYAAVFYFLIPQFNAQICHLFTDRLDYKVAGKPHLGGANNCSLATLTMEEVVASAKGMYPDDAPRQPNGDWNGDADAPYPAEIVVATHGSSGSSSC</sequence>
<accession>A0A507FJ95</accession>
<evidence type="ECO:0000259" key="3">
    <source>
        <dbReference type="Pfam" id="PF13632"/>
    </source>
</evidence>
<name>A0A507FJ95_9FUNG</name>